<accession>A0A8J7MFJ5</accession>
<dbReference type="SUPFAM" id="SSF48695">
    <property type="entry name" value="Multiheme cytochromes"/>
    <property type="match status" value="1"/>
</dbReference>
<dbReference type="Gene3D" id="1.10.1130.10">
    <property type="entry name" value="Flavocytochrome C3, Chain A"/>
    <property type="match status" value="1"/>
</dbReference>
<dbReference type="AlphaFoldDB" id="A0A8J7MFJ5"/>
<evidence type="ECO:0000256" key="1">
    <source>
        <dbReference type="ARBA" id="ARBA00022729"/>
    </source>
</evidence>
<feature type="transmembrane region" description="Helical" evidence="2">
    <location>
        <begin position="12"/>
        <end position="32"/>
    </location>
</feature>
<dbReference type="EMBL" id="JAENIM010000041">
    <property type="protein sequence ID" value="MBK1791812.1"/>
    <property type="molecule type" value="Genomic_DNA"/>
</dbReference>
<organism evidence="3 4">
    <name type="scientific">Persicirhabdus sediminis</name>
    <dbReference type="NCBI Taxonomy" id="454144"/>
    <lineage>
        <taxon>Bacteria</taxon>
        <taxon>Pseudomonadati</taxon>
        <taxon>Verrucomicrobiota</taxon>
        <taxon>Verrucomicrobiia</taxon>
        <taxon>Verrucomicrobiales</taxon>
        <taxon>Verrucomicrobiaceae</taxon>
        <taxon>Persicirhabdus</taxon>
    </lineage>
</organism>
<evidence type="ECO:0000256" key="2">
    <source>
        <dbReference type="SAM" id="Phobius"/>
    </source>
</evidence>
<evidence type="ECO:0008006" key="5">
    <source>
        <dbReference type="Google" id="ProtNLM"/>
    </source>
</evidence>
<dbReference type="PANTHER" id="PTHR35038">
    <property type="entry name" value="DISSIMILATORY SULFITE REDUCTASE SIRA"/>
    <property type="match status" value="1"/>
</dbReference>
<evidence type="ECO:0000313" key="3">
    <source>
        <dbReference type="EMBL" id="MBK1791812.1"/>
    </source>
</evidence>
<protein>
    <recommendedName>
        <fullName evidence="5">Cytochrome c7</fullName>
    </recommendedName>
</protein>
<gene>
    <name evidence="3" type="ORF">JIN82_11675</name>
</gene>
<keyword evidence="2" id="KW-0472">Membrane</keyword>
<dbReference type="RefSeq" id="WP_200311829.1">
    <property type="nucleotide sequence ID" value="NZ_JAENIM010000041.1"/>
</dbReference>
<comment type="caution">
    <text evidence="3">The sequence shown here is derived from an EMBL/GenBank/DDBJ whole genome shotgun (WGS) entry which is preliminary data.</text>
</comment>
<proteinExistence type="predicted"/>
<evidence type="ECO:0000313" key="4">
    <source>
        <dbReference type="Proteomes" id="UP000624703"/>
    </source>
</evidence>
<reference evidence="3" key="1">
    <citation type="submission" date="2021-01" db="EMBL/GenBank/DDBJ databases">
        <title>Modified the classification status of verrucomicrobia.</title>
        <authorList>
            <person name="Feng X."/>
        </authorList>
    </citation>
    <scope>NUCLEOTIDE SEQUENCE</scope>
    <source>
        <strain evidence="3">_KCTC 22039</strain>
    </source>
</reference>
<keyword evidence="4" id="KW-1185">Reference proteome</keyword>
<keyword evidence="1" id="KW-0732">Signal</keyword>
<keyword evidence="2" id="KW-0812">Transmembrane</keyword>
<dbReference type="InterPro" id="IPR036280">
    <property type="entry name" value="Multihaem_cyt_sf"/>
</dbReference>
<dbReference type="Proteomes" id="UP000624703">
    <property type="component" value="Unassembled WGS sequence"/>
</dbReference>
<dbReference type="InterPro" id="IPR051829">
    <property type="entry name" value="Multiheme_Cytochr_ET"/>
</dbReference>
<keyword evidence="2" id="KW-1133">Transmembrane helix</keyword>
<name>A0A8J7MFJ5_9BACT</name>
<sequence>MANKQNAGRLVIAIAILMIGGIITVLFTSYIIDEQEREEYEIYEDGIQTTWTPGEAQFEVEINRPTGVPMVDSGKKNYDGEAVMVRCNTCHDSKEMNLLVTSSSQLKDFHQGLVFNHGELSCLSCHNADNYETLRRSDGQVIAFQNVMELCGQCHGPRMRDYKSGLHGGMVGHWDLQRGGRKRNNCIDCHDPHAPAYPQVMPVFPPKVRAGKTVKTETNH</sequence>